<evidence type="ECO:0000313" key="4">
    <source>
        <dbReference type="EMBL" id="MFC3122089.1"/>
    </source>
</evidence>
<dbReference type="InterPro" id="IPR026037">
    <property type="entry name" value="PgpA"/>
</dbReference>
<dbReference type="PIRSF" id="PIRSF006162">
    <property type="entry name" value="PgpA"/>
    <property type="match status" value="1"/>
</dbReference>
<comment type="subcellular location">
    <subcellularLocation>
        <location evidence="1">Cell inner membrane</location>
        <topology evidence="1">Multi-pass membrane protein</topology>
    </subcellularLocation>
</comment>
<dbReference type="PANTHER" id="PTHR36305:SF1">
    <property type="entry name" value="PHOSPHATIDYLGLYCEROPHOSPHATASE A"/>
    <property type="match status" value="1"/>
</dbReference>
<dbReference type="CDD" id="cd06971">
    <property type="entry name" value="PgpA"/>
    <property type="match status" value="1"/>
</dbReference>
<keyword evidence="2" id="KW-1133">Transmembrane helix</keyword>
<keyword evidence="1" id="KW-0460">Magnesium</keyword>
<comment type="pathway">
    <text evidence="1">Phospholipid metabolism; phosphatidylglycerol biosynthesis; phosphatidylglycerol from CDP-diacylglycerol: step 2/2.</text>
</comment>
<dbReference type="InterPro" id="IPR036681">
    <property type="entry name" value="PgpA-like_sf"/>
</dbReference>
<dbReference type="InterPro" id="IPR007686">
    <property type="entry name" value="YutG/PgpA"/>
</dbReference>
<organism evidence="4 5">
    <name type="scientific">Agaribacter flavus</name>
    <dbReference type="NCBI Taxonomy" id="1902781"/>
    <lineage>
        <taxon>Bacteria</taxon>
        <taxon>Pseudomonadati</taxon>
        <taxon>Pseudomonadota</taxon>
        <taxon>Gammaproteobacteria</taxon>
        <taxon>Alteromonadales</taxon>
        <taxon>Alteromonadaceae</taxon>
        <taxon>Agaribacter</taxon>
    </lineage>
</organism>
<dbReference type="EC" id="3.1.3.27" evidence="1"/>
<feature type="transmembrane region" description="Helical" evidence="2">
    <location>
        <begin position="53"/>
        <end position="70"/>
    </location>
</feature>
<proteinExistence type="predicted"/>
<dbReference type="RefSeq" id="WP_376920223.1">
    <property type="nucleotide sequence ID" value="NZ_JBHRSW010000017.1"/>
</dbReference>
<keyword evidence="1" id="KW-0442">Lipid degradation</keyword>
<evidence type="ECO:0000256" key="2">
    <source>
        <dbReference type="SAM" id="Phobius"/>
    </source>
</evidence>
<keyword evidence="1 2" id="KW-0812">Transmembrane</keyword>
<evidence type="ECO:0000259" key="3">
    <source>
        <dbReference type="Pfam" id="PF04608"/>
    </source>
</evidence>
<comment type="caution">
    <text evidence="4">The sequence shown here is derived from an EMBL/GenBank/DDBJ whole genome shotgun (WGS) entry which is preliminary data.</text>
</comment>
<comment type="function">
    <text evidence="1">Lipid phosphatase which dephosphorylates phosphatidylglycerophosphate (PGP) to phosphatidylglycerol (PG).</text>
</comment>
<keyword evidence="1" id="KW-1003">Cell membrane</keyword>
<feature type="transmembrane region" description="Helical" evidence="2">
    <location>
        <begin position="90"/>
        <end position="116"/>
    </location>
</feature>
<name>A0ABV7FP45_9ALTE</name>
<feature type="transmembrane region" description="Helical" evidence="2">
    <location>
        <begin position="20"/>
        <end position="46"/>
    </location>
</feature>
<evidence type="ECO:0000256" key="1">
    <source>
        <dbReference type="PIRNR" id="PIRNR006162"/>
    </source>
</evidence>
<keyword evidence="1" id="KW-0997">Cell inner membrane</keyword>
<protein>
    <recommendedName>
        <fullName evidence="1">Phosphatidylglycerophosphatase A</fullName>
        <ecNumber evidence="1">3.1.3.27</ecNumber>
    </recommendedName>
    <alternativeName>
        <fullName evidence="1">Phosphatidylglycerolphosphate phosphatase A</fullName>
    </alternativeName>
</protein>
<comment type="catalytic activity">
    <reaction evidence="1">
        <text>a 1,2-diacyl-sn-glycero-3-phospho-(1'-sn-glycero-3'-phosphate) + H2O = a 1,2-diacyl-sn-glycero-3-phospho-(1'-sn-glycerol) + phosphate</text>
        <dbReference type="Rhea" id="RHEA:33751"/>
        <dbReference type="ChEBI" id="CHEBI:15377"/>
        <dbReference type="ChEBI" id="CHEBI:43474"/>
        <dbReference type="ChEBI" id="CHEBI:60110"/>
        <dbReference type="ChEBI" id="CHEBI:64716"/>
        <dbReference type="EC" id="3.1.3.27"/>
    </reaction>
</comment>
<dbReference type="Pfam" id="PF04608">
    <property type="entry name" value="PgpA"/>
    <property type="match status" value="1"/>
</dbReference>
<feature type="transmembrane region" description="Helical" evidence="2">
    <location>
        <begin position="137"/>
        <end position="158"/>
    </location>
</feature>
<accession>A0ABV7FP45</accession>
<evidence type="ECO:0000313" key="5">
    <source>
        <dbReference type="Proteomes" id="UP001595478"/>
    </source>
</evidence>
<comment type="cofactor">
    <cofactor evidence="1">
        <name>Mg(2+)</name>
        <dbReference type="ChEBI" id="CHEBI:18420"/>
    </cofactor>
</comment>
<dbReference type="PANTHER" id="PTHR36305">
    <property type="entry name" value="PHOSPHATIDYLGLYCEROPHOSPHATASE A"/>
    <property type="match status" value="1"/>
</dbReference>
<dbReference type="SUPFAM" id="SSF101307">
    <property type="entry name" value="YutG-like"/>
    <property type="match status" value="1"/>
</dbReference>
<keyword evidence="1" id="KW-1208">Phospholipid metabolism</keyword>
<keyword evidence="1 2" id="KW-0472">Membrane</keyword>
<keyword evidence="1" id="KW-0378">Hydrolase</keyword>
<dbReference type="Proteomes" id="UP001595478">
    <property type="component" value="Unassembled WGS sequence"/>
</dbReference>
<keyword evidence="1" id="KW-0479">Metal-binding</keyword>
<feature type="domain" description="YutG/PgpA" evidence="3">
    <location>
        <begin position="19"/>
        <end position="155"/>
    </location>
</feature>
<gene>
    <name evidence="4" type="ORF">ACFOHL_10685</name>
</gene>
<reference evidence="5" key="1">
    <citation type="journal article" date="2019" name="Int. J. Syst. Evol. Microbiol.">
        <title>The Global Catalogue of Microorganisms (GCM) 10K type strain sequencing project: providing services to taxonomists for standard genome sequencing and annotation.</title>
        <authorList>
            <consortium name="The Broad Institute Genomics Platform"/>
            <consortium name="The Broad Institute Genome Sequencing Center for Infectious Disease"/>
            <person name="Wu L."/>
            <person name="Ma J."/>
        </authorList>
    </citation>
    <scope>NUCLEOTIDE SEQUENCE [LARGE SCALE GENOMIC DNA]</scope>
    <source>
        <strain evidence="5">KCTC 52473</strain>
    </source>
</reference>
<sequence length="161" mass="18056">MEPQLRAKVSLKNPDHFLGLGFGSGLIPFMPGTFGSLAAIPILILLSYVSIEWYLLVTFVVCLSGVRFCGKTSEALELHDHGSIVWDEIAGMLVTFLFLPLTWINILIGFVLFRFFDILKPWPISFFDKHVHGGTGIMLDDLIAGAFACIFMQLMLWIDFI</sequence>
<keyword evidence="1" id="KW-0443">Lipid metabolism</keyword>
<keyword evidence="1" id="KW-0595">Phospholipid degradation</keyword>
<keyword evidence="5" id="KW-1185">Reference proteome</keyword>
<dbReference type="EMBL" id="JBHRSW010000017">
    <property type="protein sequence ID" value="MFC3122089.1"/>
    <property type="molecule type" value="Genomic_DNA"/>
</dbReference>